<keyword evidence="5 9" id="KW-0798">TonB box</keyword>
<dbReference type="NCBIfam" id="TIGR04056">
    <property type="entry name" value="OMP_RagA_SusC"/>
    <property type="match status" value="1"/>
</dbReference>
<evidence type="ECO:0000256" key="2">
    <source>
        <dbReference type="ARBA" id="ARBA00022448"/>
    </source>
</evidence>
<dbReference type="Pfam" id="PF00593">
    <property type="entry name" value="TonB_dep_Rec_b-barrel"/>
    <property type="match status" value="1"/>
</dbReference>
<dbReference type="InterPro" id="IPR008969">
    <property type="entry name" value="CarboxyPept-like_regulatory"/>
</dbReference>
<evidence type="ECO:0000256" key="6">
    <source>
        <dbReference type="ARBA" id="ARBA00023136"/>
    </source>
</evidence>
<evidence type="ECO:0000259" key="11">
    <source>
        <dbReference type="Pfam" id="PF07715"/>
    </source>
</evidence>
<protein>
    <submittedName>
        <fullName evidence="12">TonB-linked outer membrane protein, SusC/RagA family</fullName>
    </submittedName>
</protein>
<comment type="subcellular location">
    <subcellularLocation>
        <location evidence="1 8">Cell outer membrane</location>
        <topology evidence="1 8">Multi-pass membrane protein</topology>
    </subcellularLocation>
</comment>
<evidence type="ECO:0000259" key="10">
    <source>
        <dbReference type="Pfam" id="PF00593"/>
    </source>
</evidence>
<proteinExistence type="inferred from homology"/>
<dbReference type="InterPro" id="IPR023996">
    <property type="entry name" value="TonB-dep_OMP_SusC/RagA"/>
</dbReference>
<dbReference type="Pfam" id="PF13715">
    <property type="entry name" value="CarbopepD_reg_2"/>
    <property type="match status" value="1"/>
</dbReference>
<evidence type="ECO:0000256" key="5">
    <source>
        <dbReference type="ARBA" id="ARBA00023077"/>
    </source>
</evidence>
<organism evidence="12 13">
    <name type="scientific">Alistipes timonensis JC136</name>
    <dbReference type="NCBI Taxonomy" id="1033731"/>
    <lineage>
        <taxon>Bacteria</taxon>
        <taxon>Pseudomonadati</taxon>
        <taxon>Bacteroidota</taxon>
        <taxon>Bacteroidia</taxon>
        <taxon>Bacteroidales</taxon>
        <taxon>Rikenellaceae</taxon>
        <taxon>Alistipes</taxon>
    </lineage>
</organism>
<evidence type="ECO:0000313" key="12">
    <source>
        <dbReference type="EMBL" id="SEA45445.1"/>
    </source>
</evidence>
<dbReference type="Proteomes" id="UP000183253">
    <property type="component" value="Unassembled WGS sequence"/>
</dbReference>
<dbReference type="Gene3D" id="2.40.170.20">
    <property type="entry name" value="TonB-dependent receptor, beta-barrel domain"/>
    <property type="match status" value="1"/>
</dbReference>
<dbReference type="EMBL" id="FNRI01000003">
    <property type="protein sequence ID" value="SEA45445.1"/>
    <property type="molecule type" value="Genomic_DNA"/>
</dbReference>
<comment type="similarity">
    <text evidence="8 9">Belongs to the TonB-dependent receptor family.</text>
</comment>
<evidence type="ECO:0000313" key="13">
    <source>
        <dbReference type="Proteomes" id="UP000183253"/>
    </source>
</evidence>
<evidence type="ECO:0000256" key="9">
    <source>
        <dbReference type="RuleBase" id="RU003357"/>
    </source>
</evidence>
<dbReference type="PROSITE" id="PS52016">
    <property type="entry name" value="TONB_DEPENDENT_REC_3"/>
    <property type="match status" value="1"/>
</dbReference>
<dbReference type="InterPro" id="IPR036942">
    <property type="entry name" value="Beta-barrel_TonB_sf"/>
</dbReference>
<name>A0A1H4BB47_9BACT</name>
<evidence type="ECO:0000256" key="7">
    <source>
        <dbReference type="ARBA" id="ARBA00023237"/>
    </source>
</evidence>
<dbReference type="InterPro" id="IPR012910">
    <property type="entry name" value="Plug_dom"/>
</dbReference>
<feature type="domain" description="TonB-dependent receptor-like beta-barrel" evidence="10">
    <location>
        <begin position="405"/>
        <end position="992"/>
    </location>
</feature>
<keyword evidence="13" id="KW-1185">Reference proteome</keyword>
<evidence type="ECO:0000256" key="1">
    <source>
        <dbReference type="ARBA" id="ARBA00004571"/>
    </source>
</evidence>
<evidence type="ECO:0000256" key="4">
    <source>
        <dbReference type="ARBA" id="ARBA00022692"/>
    </source>
</evidence>
<dbReference type="SUPFAM" id="SSF56935">
    <property type="entry name" value="Porins"/>
    <property type="match status" value="1"/>
</dbReference>
<accession>A0A1H4BB47</accession>
<reference evidence="12 13" key="1">
    <citation type="submission" date="2016-10" db="EMBL/GenBank/DDBJ databases">
        <authorList>
            <person name="de Groot N.N."/>
        </authorList>
    </citation>
    <scope>NUCLEOTIDE SEQUENCE [LARGE SCALE GENOMIC DNA]</scope>
    <source>
        <strain evidence="12 13">DSM 25383</strain>
    </source>
</reference>
<dbReference type="NCBIfam" id="TIGR04057">
    <property type="entry name" value="SusC_RagA_signa"/>
    <property type="match status" value="1"/>
</dbReference>
<dbReference type="Gene3D" id="2.170.130.10">
    <property type="entry name" value="TonB-dependent receptor, plug domain"/>
    <property type="match status" value="1"/>
</dbReference>
<dbReference type="SUPFAM" id="SSF49464">
    <property type="entry name" value="Carboxypeptidase regulatory domain-like"/>
    <property type="match status" value="1"/>
</dbReference>
<dbReference type="RefSeq" id="WP_231290798.1">
    <property type="nucleotide sequence ID" value="NZ_CAEG01000010.1"/>
</dbReference>
<feature type="domain" description="TonB-dependent receptor plug" evidence="11">
    <location>
        <begin position="128"/>
        <end position="231"/>
    </location>
</feature>
<evidence type="ECO:0000256" key="8">
    <source>
        <dbReference type="PROSITE-ProRule" id="PRU01360"/>
    </source>
</evidence>
<dbReference type="AlphaFoldDB" id="A0A1H4BB47"/>
<dbReference type="Pfam" id="PF07715">
    <property type="entry name" value="Plug"/>
    <property type="match status" value="1"/>
</dbReference>
<keyword evidence="3 8" id="KW-1134">Transmembrane beta strand</keyword>
<keyword evidence="2 8" id="KW-0813">Transport</keyword>
<dbReference type="InterPro" id="IPR039426">
    <property type="entry name" value="TonB-dep_rcpt-like"/>
</dbReference>
<dbReference type="GO" id="GO:0009279">
    <property type="term" value="C:cell outer membrane"/>
    <property type="evidence" value="ECO:0007669"/>
    <property type="project" value="UniProtKB-SubCell"/>
</dbReference>
<dbReference type="InterPro" id="IPR037066">
    <property type="entry name" value="Plug_dom_sf"/>
</dbReference>
<keyword evidence="4 8" id="KW-0812">Transmembrane</keyword>
<dbReference type="InterPro" id="IPR000531">
    <property type="entry name" value="Beta-barrel_TonB"/>
</dbReference>
<dbReference type="STRING" id="1033731.SAMN05444145_103306"/>
<keyword evidence="6 8" id="KW-0472">Membrane</keyword>
<dbReference type="Gene3D" id="2.60.40.1120">
    <property type="entry name" value="Carboxypeptidase-like, regulatory domain"/>
    <property type="match status" value="1"/>
</dbReference>
<keyword evidence="7 8" id="KW-0998">Cell outer membrane</keyword>
<dbReference type="InterPro" id="IPR023997">
    <property type="entry name" value="TonB-dep_OMP_SusC/RagA_CS"/>
</dbReference>
<sequence length="1036" mass="112285">MSENLHGRAVLPGLRRMLLALAGMLFLLPGSAQSQSSVSGIVTDASGEGIAGVAVIVKGTTTGTSTDMKGAYTIRASKSDVLVFSFLGYKTQEVAVHNRMEIDVRLESDTQLVDEVVVVGYGVQKKSLVTGAISSVKGSALETTGIMRADDALAGKTAGVQVVSNSGQPGSDVQIYIRGIGSNGTATPIYIVDGMAVSGIEYLNPGDIESIEVLKDAAASAIYGARGGNGVVLITTRRSKDGQWSVNYDFSYGIQNIARKIDVLNAREYAIIQNEAAANSGATLPFTDEQIASFHQGTDWQEAILNRNAGVQRHNVRVSAGTARSSFNGSAAYLNQDGILAKGKSNFKRYTINLAAEHKLLRNDALTVGENVVVSHVKKQSVTQNSSTAGPLVGALSMDPLTPVYDPYQTDELYGGFGVSKYVSQEVVNPVARIHYSNGRTLYTTMKGSVFAELKFLKDFRLRGSAGADITWTDGFGYTPMYKLNSTTGNTSANGASQSYDQNRRFNYEGYLTWGHTYDERHEVSAMLGASLLQRSTLSLSASRNDLKIDDEEHAYISMATNSSASASGGPGNPSAIVSFFGRVNYAYDNRYMMTATVRRDGSSRFGPNNRFGTFPSVSVGWNVANESFLRDVRWLDALKLRASWGQNGNENIGDFAYLATISTYGLGYSFGAQDVNGNLAVGAAPTKLANPDLRWETSEQTDLGLDVRLFGCLGLTFDYYVKKTKDLLVTIPIPLMLGNSFPTANAGNVKNSGVEFAVDFQRQFGKWNIAVNGNISYNKNRVTYVGTDTGYVTGATVQGITGAVTRMEAGHAMSYFWGYKTLGIFQNQDEIDAWVNSKGVQIQPDARPGDFRYQDTDDNGTIDDNDRVDLGNPFPTVTFGLNINVSAYGFDLGITSAGQAGNKIFSVLRRPDLTMSNYGAWVLDRWHGEGTSNSVPRVASSDTNLNWTRPSDFYLKDGDFWRIRNITLGYTVNIPEKYYLRKVRVFASVDNAFTFTKYDGYDPEVGNGGSILGSGIDRGVYPRPRTVSVGLNLTF</sequence>
<gene>
    <name evidence="12" type="ORF">SAMN05444145_103306</name>
</gene>
<evidence type="ECO:0000256" key="3">
    <source>
        <dbReference type="ARBA" id="ARBA00022452"/>
    </source>
</evidence>